<keyword evidence="2" id="KW-1185">Reference proteome</keyword>
<protein>
    <submittedName>
        <fullName evidence="1">Uncharacterized protein</fullName>
    </submittedName>
</protein>
<sequence length="42" mass="4655">MYESVSSKKLFNGNIPLSVSLLARINALENAENLKDNIVHVI</sequence>
<proteinExistence type="predicted"/>
<dbReference type="EMBL" id="ACCL02000004">
    <property type="protein sequence ID" value="EET61952.1"/>
    <property type="molecule type" value="Genomic_DNA"/>
</dbReference>
<organism evidence="1 2">
    <name type="scientific">Marvinbryantia formatexigens DSM 14469</name>
    <dbReference type="NCBI Taxonomy" id="478749"/>
    <lineage>
        <taxon>Bacteria</taxon>
        <taxon>Bacillati</taxon>
        <taxon>Bacillota</taxon>
        <taxon>Clostridia</taxon>
        <taxon>Lachnospirales</taxon>
        <taxon>Lachnospiraceae</taxon>
        <taxon>Marvinbryantia</taxon>
    </lineage>
</organism>
<evidence type="ECO:0000313" key="2">
    <source>
        <dbReference type="Proteomes" id="UP000005561"/>
    </source>
</evidence>
<dbReference type="AlphaFoldDB" id="C6LBZ9"/>
<reference evidence="1" key="1">
    <citation type="submission" date="2009-07" db="EMBL/GenBank/DDBJ databases">
        <authorList>
            <person name="Weinstock G."/>
            <person name="Sodergren E."/>
            <person name="Clifton S."/>
            <person name="Fulton L."/>
            <person name="Fulton B."/>
            <person name="Courtney L."/>
            <person name="Fronick C."/>
            <person name="Harrison M."/>
            <person name="Strong C."/>
            <person name="Farmer C."/>
            <person name="Delahaunty K."/>
            <person name="Markovic C."/>
            <person name="Hall O."/>
            <person name="Minx P."/>
            <person name="Tomlinson C."/>
            <person name="Mitreva M."/>
            <person name="Nelson J."/>
            <person name="Hou S."/>
            <person name="Wollam A."/>
            <person name="Pepin K.H."/>
            <person name="Johnson M."/>
            <person name="Bhonagiri V."/>
            <person name="Nash W.E."/>
            <person name="Warren W."/>
            <person name="Chinwalla A."/>
            <person name="Mardis E.R."/>
            <person name="Wilson R.K."/>
        </authorList>
    </citation>
    <scope>NUCLEOTIDE SEQUENCE [LARGE SCALE GENOMIC DNA]</scope>
    <source>
        <strain evidence="1">DSM 14469</strain>
    </source>
</reference>
<gene>
    <name evidence="1" type="ORF">BRYFOR_06146</name>
</gene>
<accession>C6LBZ9</accession>
<comment type="caution">
    <text evidence="1">The sequence shown here is derived from an EMBL/GenBank/DDBJ whole genome shotgun (WGS) entry which is preliminary data.</text>
</comment>
<dbReference type="Proteomes" id="UP000005561">
    <property type="component" value="Unassembled WGS sequence"/>
</dbReference>
<name>C6LBZ9_9FIRM</name>
<evidence type="ECO:0000313" key="1">
    <source>
        <dbReference type="EMBL" id="EET61952.1"/>
    </source>
</evidence>